<dbReference type="SMART" id="SM00253">
    <property type="entry name" value="SOCS"/>
    <property type="match status" value="1"/>
</dbReference>
<dbReference type="PRINTS" id="PR00320">
    <property type="entry name" value="GPROTEINBRPT"/>
</dbReference>
<dbReference type="PANTHER" id="PTHR15622:SF12">
    <property type="entry name" value="WD REPEAT AND SOCS BOX-CONTAINING PROTEIN 1"/>
    <property type="match status" value="1"/>
</dbReference>
<dbReference type="GO" id="GO:0035556">
    <property type="term" value="P:intracellular signal transduction"/>
    <property type="evidence" value="ECO:0007669"/>
    <property type="project" value="InterPro"/>
</dbReference>
<evidence type="ECO:0000256" key="2">
    <source>
        <dbReference type="ARBA" id="ARBA00022574"/>
    </source>
</evidence>
<keyword evidence="4" id="KW-0833">Ubl conjugation pathway</keyword>
<dbReference type="PROSITE" id="PS50082">
    <property type="entry name" value="WD_REPEATS_2"/>
    <property type="match status" value="3"/>
</dbReference>
<sequence length="412" mass="46100">MASFPDFVNENDIGKAKFIGELIPPVAPFDQKSGRETWTVAFAPDGSYFAWSQGHRIVRLVPWKKCLASFSVRKEDRSSGAGPRRLSRQNSEGSLQPGEPREHTIDCGDIVWGLAFGSSVPEKQSRCVNIEWHRFKFGQDQLLLATGLNNGRIKIWDVYTGKLLLNLMDHTDIVRDLTFAPDGSLVLVSASRDKTLRVWDLKDDGGGRALCLSDFEGSAALTYRAAGADHAGHGCHRGPRWTLMCPCPRPRGFHAPAHKGFLYVFLWDMDKYTLIRKLEGHHNDVVSCEFSPDGALLATASYDTRVIVWDPHTATVLLELGHLFPPPSPIFAGGANDRWVRSVAFCHDGRHIASVTDDRSRDGSVHFWASPRSIASLQHLCRMTLRRVMPTQQIYTLPIPFSMQDYLAYKTL</sequence>
<dbReference type="PANTHER" id="PTHR15622">
    <property type="entry name" value="WD40 REPEAT PROTEIN"/>
    <property type="match status" value="1"/>
</dbReference>
<dbReference type="InterPro" id="IPR036322">
    <property type="entry name" value="WD40_repeat_dom_sf"/>
</dbReference>
<feature type="repeat" description="WD" evidence="6">
    <location>
        <begin position="167"/>
        <end position="202"/>
    </location>
</feature>
<evidence type="ECO:0000256" key="7">
    <source>
        <dbReference type="SAM" id="MobiDB-lite"/>
    </source>
</evidence>
<dbReference type="InterPro" id="IPR051983">
    <property type="entry name" value="WSB_SOCS-box_domain"/>
</dbReference>
<keyword evidence="2 6" id="KW-0853">WD repeat</keyword>
<name>A0A498LKL5_LABRO</name>
<evidence type="ECO:0000259" key="8">
    <source>
        <dbReference type="PROSITE" id="PS50225"/>
    </source>
</evidence>
<feature type="repeat" description="WD" evidence="6">
    <location>
        <begin position="137"/>
        <end position="166"/>
    </location>
</feature>
<protein>
    <recommendedName>
        <fullName evidence="5">WD repeat and SOCS box-containing protein 1</fullName>
    </recommendedName>
</protein>
<dbReference type="PROSITE" id="PS50225">
    <property type="entry name" value="SOCS"/>
    <property type="match status" value="1"/>
</dbReference>
<accession>A0A498LKL5</accession>
<feature type="repeat" description="WD" evidence="6">
    <location>
        <begin position="278"/>
        <end position="319"/>
    </location>
</feature>
<feature type="domain" description="SOCS box" evidence="8">
    <location>
        <begin position="367"/>
        <end position="412"/>
    </location>
</feature>
<dbReference type="InterPro" id="IPR019775">
    <property type="entry name" value="WD40_repeat_CS"/>
</dbReference>
<keyword evidence="3" id="KW-0677">Repeat</keyword>
<dbReference type="GO" id="GO:0000209">
    <property type="term" value="P:protein polyubiquitination"/>
    <property type="evidence" value="ECO:0007669"/>
    <property type="project" value="TreeGrafter"/>
</dbReference>
<comment type="caution">
    <text evidence="9">The sequence shown here is derived from an EMBL/GenBank/DDBJ whole genome shotgun (WGS) entry which is preliminary data.</text>
</comment>
<evidence type="ECO:0000313" key="11">
    <source>
        <dbReference type="Proteomes" id="UP000290572"/>
    </source>
</evidence>
<dbReference type="InterPro" id="IPR036036">
    <property type="entry name" value="SOCS_box-like_dom_sf"/>
</dbReference>
<evidence type="ECO:0000313" key="10">
    <source>
        <dbReference type="EMBL" id="RXN25928.1"/>
    </source>
</evidence>
<proteinExistence type="predicted"/>
<evidence type="ECO:0000256" key="4">
    <source>
        <dbReference type="ARBA" id="ARBA00022786"/>
    </source>
</evidence>
<dbReference type="EMBL" id="QBIY01013345">
    <property type="protein sequence ID" value="RXN07556.1"/>
    <property type="molecule type" value="Genomic_DNA"/>
</dbReference>
<dbReference type="SMART" id="SM00969">
    <property type="entry name" value="SOCS_box"/>
    <property type="match status" value="1"/>
</dbReference>
<dbReference type="STRING" id="84645.A0A498LKL5"/>
<evidence type="ECO:0000256" key="6">
    <source>
        <dbReference type="PROSITE-ProRule" id="PRU00221"/>
    </source>
</evidence>
<reference evidence="9 11" key="1">
    <citation type="submission" date="2018-03" db="EMBL/GenBank/DDBJ databases">
        <title>Draft genome sequence of Rohu Carp (Labeo rohita).</title>
        <authorList>
            <person name="Das P."/>
            <person name="Kushwaha B."/>
            <person name="Joshi C.G."/>
            <person name="Kumar D."/>
            <person name="Nagpure N.S."/>
            <person name="Sahoo L."/>
            <person name="Das S.P."/>
            <person name="Bit A."/>
            <person name="Patnaik S."/>
            <person name="Meher P.K."/>
            <person name="Jayasankar P."/>
            <person name="Koringa P.G."/>
            <person name="Patel N.V."/>
            <person name="Hinsu A.T."/>
            <person name="Kumar R."/>
            <person name="Pandey M."/>
            <person name="Agarwal S."/>
            <person name="Srivastava S."/>
            <person name="Singh M."/>
            <person name="Iquebal M.A."/>
            <person name="Jaiswal S."/>
            <person name="Angadi U.B."/>
            <person name="Kumar N."/>
            <person name="Raza M."/>
            <person name="Shah T.M."/>
            <person name="Rai A."/>
            <person name="Jena J.K."/>
        </authorList>
    </citation>
    <scope>NUCLEOTIDE SEQUENCE [LARGE SCALE GENOMIC DNA]</scope>
    <source>
        <strain evidence="9">DASCIFA01</strain>
        <tissue evidence="9">Testis</tissue>
    </source>
</reference>
<dbReference type="AlphaFoldDB" id="A0A498LKL5"/>
<dbReference type="SUPFAM" id="SSF158235">
    <property type="entry name" value="SOCS box-like"/>
    <property type="match status" value="1"/>
</dbReference>
<dbReference type="InterPro" id="IPR001680">
    <property type="entry name" value="WD40_rpt"/>
</dbReference>
<comment type="pathway">
    <text evidence="1">Protein modification; protein ubiquitination.</text>
</comment>
<dbReference type="InterPro" id="IPR001496">
    <property type="entry name" value="SOCS_box"/>
</dbReference>
<dbReference type="Gene3D" id="2.130.10.10">
    <property type="entry name" value="YVTN repeat-like/Quinoprotein amine dehydrogenase"/>
    <property type="match status" value="2"/>
</dbReference>
<evidence type="ECO:0000313" key="9">
    <source>
        <dbReference type="EMBL" id="RXN07556.1"/>
    </source>
</evidence>
<gene>
    <name evidence="10" type="ORF">ROHU_021133</name>
    <name evidence="9" type="ORF">ROHU_032248</name>
</gene>
<dbReference type="Pfam" id="PF00400">
    <property type="entry name" value="WD40"/>
    <property type="match status" value="3"/>
</dbReference>
<dbReference type="SMART" id="SM00320">
    <property type="entry name" value="WD40"/>
    <property type="match status" value="4"/>
</dbReference>
<dbReference type="PROSITE" id="PS50294">
    <property type="entry name" value="WD_REPEATS_REGION"/>
    <property type="match status" value="2"/>
</dbReference>
<dbReference type="Pfam" id="PF07525">
    <property type="entry name" value="SOCS_box"/>
    <property type="match status" value="1"/>
</dbReference>
<dbReference type="InterPro" id="IPR015943">
    <property type="entry name" value="WD40/YVTN_repeat-like_dom_sf"/>
</dbReference>
<dbReference type="CDD" id="cd03746">
    <property type="entry name" value="SOCS_WSB1_SWIP1"/>
    <property type="match status" value="1"/>
</dbReference>
<evidence type="ECO:0000256" key="1">
    <source>
        <dbReference type="ARBA" id="ARBA00004906"/>
    </source>
</evidence>
<evidence type="ECO:0000256" key="3">
    <source>
        <dbReference type="ARBA" id="ARBA00022737"/>
    </source>
</evidence>
<dbReference type="Proteomes" id="UP000290572">
    <property type="component" value="Unassembled WGS sequence"/>
</dbReference>
<dbReference type="PROSITE" id="PS00678">
    <property type="entry name" value="WD_REPEATS_1"/>
    <property type="match status" value="1"/>
</dbReference>
<dbReference type="EMBL" id="QBIY01012259">
    <property type="protein sequence ID" value="RXN25928.1"/>
    <property type="molecule type" value="Genomic_DNA"/>
</dbReference>
<organism evidence="9 11">
    <name type="scientific">Labeo rohita</name>
    <name type="common">Indian major carp</name>
    <name type="synonym">Cyprinus rohita</name>
    <dbReference type="NCBI Taxonomy" id="84645"/>
    <lineage>
        <taxon>Eukaryota</taxon>
        <taxon>Metazoa</taxon>
        <taxon>Chordata</taxon>
        <taxon>Craniata</taxon>
        <taxon>Vertebrata</taxon>
        <taxon>Euteleostomi</taxon>
        <taxon>Actinopterygii</taxon>
        <taxon>Neopterygii</taxon>
        <taxon>Teleostei</taxon>
        <taxon>Ostariophysi</taxon>
        <taxon>Cypriniformes</taxon>
        <taxon>Cyprinidae</taxon>
        <taxon>Labeoninae</taxon>
        <taxon>Labeonini</taxon>
        <taxon>Labeo</taxon>
    </lineage>
</organism>
<keyword evidence="11" id="KW-1185">Reference proteome</keyword>
<dbReference type="InterPro" id="IPR020472">
    <property type="entry name" value="WD40_PAC1"/>
</dbReference>
<feature type="region of interest" description="Disordered" evidence="7">
    <location>
        <begin position="76"/>
        <end position="102"/>
    </location>
</feature>
<evidence type="ECO:0000256" key="5">
    <source>
        <dbReference type="ARBA" id="ARBA00040055"/>
    </source>
</evidence>
<dbReference type="UniPathway" id="UPA00143"/>
<dbReference type="Gene3D" id="1.10.750.20">
    <property type="entry name" value="SOCS box"/>
    <property type="match status" value="1"/>
</dbReference>
<dbReference type="SUPFAM" id="SSF50978">
    <property type="entry name" value="WD40 repeat-like"/>
    <property type="match status" value="1"/>
</dbReference>